<accession>A0A5J6SKY6</accession>
<dbReference type="InterPro" id="IPR036249">
    <property type="entry name" value="Thioredoxin-like_sf"/>
</dbReference>
<dbReference type="AlphaFoldDB" id="A0A5J6SKY6"/>
<dbReference type="KEGG" id="psyo:PB01_05460"/>
<feature type="domain" description="Thioredoxin" evidence="1">
    <location>
        <begin position="1"/>
        <end position="145"/>
    </location>
</feature>
<dbReference type="Proteomes" id="UP000325517">
    <property type="component" value="Chromosome"/>
</dbReference>
<dbReference type="Gene3D" id="3.40.30.10">
    <property type="entry name" value="Glutaredoxin"/>
    <property type="match status" value="1"/>
</dbReference>
<dbReference type="OrthoDB" id="9811352at2"/>
<dbReference type="InterPro" id="IPR013766">
    <property type="entry name" value="Thioredoxin_domain"/>
</dbReference>
<dbReference type="PANTHER" id="PTHR42852:SF12">
    <property type="entry name" value="THIOL-DISULFIDE OXIDOREDUCTASE YKUV"/>
    <property type="match status" value="1"/>
</dbReference>
<evidence type="ECO:0000259" key="1">
    <source>
        <dbReference type="PROSITE" id="PS51352"/>
    </source>
</evidence>
<sequence length="149" mass="17820">MKLREEFPELPRHLQWVNGQVTKEQIIGDVPVLIQFWSISCNQCKSTMVHLHKWKSLYGDRFKIISIHMPRTIEDANDYLIYQTAMQMNMTYPICLDHELIVTKIFQNRIVPAYYLFDKKGLLRHYQSGESGMQMLERRLILLMNEQKM</sequence>
<keyword evidence="3" id="KW-1185">Reference proteome</keyword>
<protein>
    <submittedName>
        <fullName evidence="2">TlpA family protein disulfide reductase</fullName>
    </submittedName>
</protein>
<dbReference type="SUPFAM" id="SSF52833">
    <property type="entry name" value="Thioredoxin-like"/>
    <property type="match status" value="1"/>
</dbReference>
<dbReference type="PROSITE" id="PS51352">
    <property type="entry name" value="THIOREDOXIN_2"/>
    <property type="match status" value="1"/>
</dbReference>
<evidence type="ECO:0000313" key="2">
    <source>
        <dbReference type="EMBL" id="QFF98312.1"/>
    </source>
</evidence>
<proteinExistence type="predicted"/>
<dbReference type="InterPro" id="IPR050553">
    <property type="entry name" value="Thioredoxin_ResA/DsbE_sf"/>
</dbReference>
<dbReference type="RefSeq" id="WP_151699258.1">
    <property type="nucleotide sequence ID" value="NZ_CP031223.1"/>
</dbReference>
<evidence type="ECO:0000313" key="3">
    <source>
        <dbReference type="Proteomes" id="UP000325517"/>
    </source>
</evidence>
<dbReference type="PANTHER" id="PTHR42852">
    <property type="entry name" value="THIOL:DISULFIDE INTERCHANGE PROTEIN DSBE"/>
    <property type="match status" value="1"/>
</dbReference>
<gene>
    <name evidence="2" type="ORF">PB01_05460</name>
</gene>
<dbReference type="EMBL" id="CP031223">
    <property type="protein sequence ID" value="QFF98312.1"/>
    <property type="molecule type" value="Genomic_DNA"/>
</dbReference>
<name>A0A5J6SKY6_9BACI</name>
<reference evidence="2 3" key="1">
    <citation type="submission" date="2018-07" db="EMBL/GenBank/DDBJ databases">
        <title>Complete genome sequence of Psychrobacillus sp. PB01, isolated from iceberg, and comparative genome analysis of Psychrobacillus strains.</title>
        <authorList>
            <person name="Lee P.C."/>
        </authorList>
    </citation>
    <scope>NUCLEOTIDE SEQUENCE [LARGE SCALE GENOMIC DNA]</scope>
    <source>
        <strain evidence="2 3">PB01</strain>
    </source>
</reference>
<organism evidence="2 3">
    <name type="scientific">Psychrobacillus glaciei</name>
    <dbReference type="NCBI Taxonomy" id="2283160"/>
    <lineage>
        <taxon>Bacteria</taxon>
        <taxon>Bacillati</taxon>
        <taxon>Bacillota</taxon>
        <taxon>Bacilli</taxon>
        <taxon>Bacillales</taxon>
        <taxon>Bacillaceae</taxon>
        <taxon>Psychrobacillus</taxon>
    </lineage>
</organism>